<dbReference type="CDD" id="cd07185">
    <property type="entry name" value="OmpA_C-like"/>
    <property type="match status" value="1"/>
</dbReference>
<protein>
    <submittedName>
        <fullName evidence="7">OmpA family protein</fullName>
    </submittedName>
</protein>
<dbReference type="PANTHER" id="PTHR30329">
    <property type="entry name" value="STATOR ELEMENT OF FLAGELLAR MOTOR COMPLEX"/>
    <property type="match status" value="1"/>
</dbReference>
<comment type="caution">
    <text evidence="7">The sequence shown here is derived from an EMBL/GenBank/DDBJ whole genome shotgun (WGS) entry which is preliminary data.</text>
</comment>
<dbReference type="InterPro" id="IPR006665">
    <property type="entry name" value="OmpA-like"/>
</dbReference>
<evidence type="ECO:0000256" key="1">
    <source>
        <dbReference type="ARBA" id="ARBA00004442"/>
    </source>
</evidence>
<evidence type="ECO:0000256" key="4">
    <source>
        <dbReference type="PROSITE-ProRule" id="PRU00473"/>
    </source>
</evidence>
<feature type="domain" description="OmpA-like" evidence="6">
    <location>
        <begin position="107"/>
        <end position="225"/>
    </location>
</feature>
<sequence>MKQVITVAAIAASTLLATGCATKNYVRKESAPIVNKVNELDDLTAKNTRDIRDVDSRATTGIQGAQAKADAADQKALAAGKTADDANVLATQAATRVDSLHNTVANLDNYKPVVETSVHFGFDKADLTSKAKEALDQLAAEIPNQKHFIVVVEGGTDSVGDANYNYQLSERRASAVIQYLAERYQVPAHKIYLIGLGKDKKVASNGSASGRAKNRRVDVRLMTNSTDAPQSASSSEPQS</sequence>
<proteinExistence type="predicted"/>
<feature type="region of interest" description="Disordered" evidence="5">
    <location>
        <begin position="201"/>
        <end position="239"/>
    </location>
</feature>
<evidence type="ECO:0000313" key="7">
    <source>
        <dbReference type="EMBL" id="MBI2677343.1"/>
    </source>
</evidence>
<evidence type="ECO:0000256" key="5">
    <source>
        <dbReference type="SAM" id="MobiDB-lite"/>
    </source>
</evidence>
<reference evidence="7" key="1">
    <citation type="submission" date="2020-07" db="EMBL/GenBank/DDBJ databases">
        <title>Huge and variable diversity of episymbiotic CPR bacteria and DPANN archaea in groundwater ecosystems.</title>
        <authorList>
            <person name="He C.Y."/>
            <person name="Keren R."/>
            <person name="Whittaker M."/>
            <person name="Farag I.F."/>
            <person name="Doudna J."/>
            <person name="Cate J.H.D."/>
            <person name="Banfield J.F."/>
        </authorList>
    </citation>
    <scope>NUCLEOTIDE SEQUENCE</scope>
    <source>
        <strain evidence="7">NC_groundwater_580_Pr5_B-0.1um_64_19</strain>
    </source>
</reference>
<evidence type="ECO:0000256" key="2">
    <source>
        <dbReference type="ARBA" id="ARBA00023136"/>
    </source>
</evidence>
<dbReference type="PROSITE" id="PS51257">
    <property type="entry name" value="PROKAR_LIPOPROTEIN"/>
    <property type="match status" value="1"/>
</dbReference>
<evidence type="ECO:0000313" key="8">
    <source>
        <dbReference type="Proteomes" id="UP000779809"/>
    </source>
</evidence>
<keyword evidence="3" id="KW-0998">Cell outer membrane</keyword>
<dbReference type="SUPFAM" id="SSF103088">
    <property type="entry name" value="OmpA-like"/>
    <property type="match status" value="1"/>
</dbReference>
<dbReference type="Gene3D" id="3.30.1330.60">
    <property type="entry name" value="OmpA-like domain"/>
    <property type="match status" value="1"/>
</dbReference>
<evidence type="ECO:0000259" key="6">
    <source>
        <dbReference type="PROSITE" id="PS51123"/>
    </source>
</evidence>
<gene>
    <name evidence="7" type="ORF">HYX28_01025</name>
</gene>
<evidence type="ECO:0000256" key="3">
    <source>
        <dbReference type="ARBA" id="ARBA00023237"/>
    </source>
</evidence>
<keyword evidence="2 4" id="KW-0472">Membrane</keyword>
<dbReference type="InterPro" id="IPR050330">
    <property type="entry name" value="Bact_OuterMem_StrucFunc"/>
</dbReference>
<dbReference type="PRINTS" id="PR01021">
    <property type="entry name" value="OMPADOMAIN"/>
</dbReference>
<feature type="compositionally biased region" description="Low complexity" evidence="5">
    <location>
        <begin position="228"/>
        <end position="239"/>
    </location>
</feature>
<comment type="subcellular location">
    <subcellularLocation>
        <location evidence="1">Cell outer membrane</location>
    </subcellularLocation>
</comment>
<dbReference type="Proteomes" id="UP000779809">
    <property type="component" value="Unassembled WGS sequence"/>
</dbReference>
<accession>A0A932A707</accession>
<dbReference type="InterPro" id="IPR036737">
    <property type="entry name" value="OmpA-like_sf"/>
</dbReference>
<dbReference type="InterPro" id="IPR006664">
    <property type="entry name" value="OMP_bac"/>
</dbReference>
<dbReference type="EMBL" id="JACPNR010000004">
    <property type="protein sequence ID" value="MBI2677343.1"/>
    <property type="molecule type" value="Genomic_DNA"/>
</dbReference>
<name>A0A932A707_9BACT</name>
<dbReference type="PANTHER" id="PTHR30329:SF21">
    <property type="entry name" value="LIPOPROTEIN YIAD-RELATED"/>
    <property type="match status" value="1"/>
</dbReference>
<organism evidence="7 8">
    <name type="scientific">Candidatus Korobacter versatilis</name>
    <dbReference type="NCBI Taxonomy" id="658062"/>
    <lineage>
        <taxon>Bacteria</taxon>
        <taxon>Pseudomonadati</taxon>
        <taxon>Acidobacteriota</taxon>
        <taxon>Terriglobia</taxon>
        <taxon>Terriglobales</taxon>
        <taxon>Candidatus Korobacteraceae</taxon>
        <taxon>Candidatus Korobacter</taxon>
    </lineage>
</organism>
<dbReference type="Pfam" id="PF00691">
    <property type="entry name" value="OmpA"/>
    <property type="match status" value="1"/>
</dbReference>
<dbReference type="GO" id="GO:0009279">
    <property type="term" value="C:cell outer membrane"/>
    <property type="evidence" value="ECO:0007669"/>
    <property type="project" value="UniProtKB-SubCell"/>
</dbReference>
<dbReference type="AlphaFoldDB" id="A0A932A707"/>
<dbReference type="PROSITE" id="PS51123">
    <property type="entry name" value="OMPA_2"/>
    <property type="match status" value="1"/>
</dbReference>